<dbReference type="Proteomes" id="UP000824120">
    <property type="component" value="Chromosome 2"/>
</dbReference>
<protein>
    <submittedName>
        <fullName evidence="1">Uncharacterized protein</fullName>
    </submittedName>
</protein>
<dbReference type="AlphaFoldDB" id="A0A9J6ANC9"/>
<accession>A0A9J6ANC9</accession>
<feature type="non-terminal residue" evidence="1">
    <location>
        <position position="149"/>
    </location>
</feature>
<gene>
    <name evidence="1" type="ORF">H5410_011083</name>
</gene>
<evidence type="ECO:0000313" key="2">
    <source>
        <dbReference type="Proteomes" id="UP000824120"/>
    </source>
</evidence>
<organism evidence="1 2">
    <name type="scientific">Solanum commersonii</name>
    <name type="common">Commerson's wild potato</name>
    <name type="synonym">Commerson's nightshade</name>
    <dbReference type="NCBI Taxonomy" id="4109"/>
    <lineage>
        <taxon>Eukaryota</taxon>
        <taxon>Viridiplantae</taxon>
        <taxon>Streptophyta</taxon>
        <taxon>Embryophyta</taxon>
        <taxon>Tracheophyta</taxon>
        <taxon>Spermatophyta</taxon>
        <taxon>Magnoliopsida</taxon>
        <taxon>eudicotyledons</taxon>
        <taxon>Gunneridae</taxon>
        <taxon>Pentapetalae</taxon>
        <taxon>asterids</taxon>
        <taxon>lamiids</taxon>
        <taxon>Solanales</taxon>
        <taxon>Solanaceae</taxon>
        <taxon>Solanoideae</taxon>
        <taxon>Solaneae</taxon>
        <taxon>Solanum</taxon>
    </lineage>
</organism>
<reference evidence="1 2" key="1">
    <citation type="submission" date="2020-09" db="EMBL/GenBank/DDBJ databases">
        <title>De no assembly of potato wild relative species, Solanum commersonii.</title>
        <authorList>
            <person name="Cho K."/>
        </authorList>
    </citation>
    <scope>NUCLEOTIDE SEQUENCE [LARGE SCALE GENOMIC DNA]</scope>
    <source>
        <strain evidence="1">LZ3.2</strain>
        <tissue evidence="1">Leaf</tissue>
    </source>
</reference>
<evidence type="ECO:0000313" key="1">
    <source>
        <dbReference type="EMBL" id="KAG5625865.1"/>
    </source>
</evidence>
<proteinExistence type="predicted"/>
<sequence length="149" mass="16254">MVISFKDIVIFANPEIPKDKGTNFVPCKSMVERPTLQASSGGVDIDSVSPGPIHGLMWDSVPHDSFPVSCRLRTIEDDVVNILSALIIKFTLMSTDHSNVMKIEVGGKSLVHVLIIQGAGWLILLGNKVFLEGKFNKEVVEVPSAILEQ</sequence>
<dbReference type="EMBL" id="JACXVP010000002">
    <property type="protein sequence ID" value="KAG5625865.1"/>
    <property type="molecule type" value="Genomic_DNA"/>
</dbReference>
<keyword evidence="2" id="KW-1185">Reference proteome</keyword>
<comment type="caution">
    <text evidence="1">The sequence shown here is derived from an EMBL/GenBank/DDBJ whole genome shotgun (WGS) entry which is preliminary data.</text>
</comment>
<name>A0A9J6ANC9_SOLCO</name>